<evidence type="ECO:0000256" key="4">
    <source>
        <dbReference type="ARBA" id="ARBA00022553"/>
    </source>
</evidence>
<evidence type="ECO:0000313" key="21">
    <source>
        <dbReference type="EMBL" id="KAH0542129.1"/>
    </source>
</evidence>
<gene>
    <name evidence="21" type="ORF">FGG08_003429</name>
</gene>
<dbReference type="SUPFAM" id="SSF47384">
    <property type="entry name" value="Homodimeric domain of signal transducing histidine kinase"/>
    <property type="match status" value="1"/>
</dbReference>
<dbReference type="CDD" id="cd16922">
    <property type="entry name" value="HATPase_EvgS-ArcB-TorS-like"/>
    <property type="match status" value="1"/>
</dbReference>
<keyword evidence="6 17" id="KW-0812">Transmembrane</keyword>
<dbReference type="InterPro" id="IPR003594">
    <property type="entry name" value="HATPase_dom"/>
</dbReference>
<evidence type="ECO:0000259" key="19">
    <source>
        <dbReference type="PROSITE" id="PS50110"/>
    </source>
</evidence>
<comment type="catalytic activity">
    <reaction evidence="1">
        <text>ATP + protein L-histidine = ADP + protein N-phospho-L-histidine.</text>
        <dbReference type="EC" id="2.7.13.3"/>
    </reaction>
</comment>
<dbReference type="Gene3D" id="1.10.287.130">
    <property type="match status" value="1"/>
</dbReference>
<dbReference type="PANTHER" id="PTHR43047">
    <property type="entry name" value="TWO-COMPONENT HISTIDINE PROTEIN KINASE"/>
    <property type="match status" value="1"/>
</dbReference>
<feature type="modified residue" description="4-aspartylphosphate" evidence="14">
    <location>
        <position position="1048"/>
    </location>
</feature>
<dbReference type="GO" id="GO:0007234">
    <property type="term" value="P:osmosensory signaling via phosphorelay pathway"/>
    <property type="evidence" value="ECO:0007669"/>
    <property type="project" value="UniProtKB-ARBA"/>
</dbReference>
<evidence type="ECO:0000313" key="22">
    <source>
        <dbReference type="Proteomes" id="UP000698800"/>
    </source>
</evidence>
<keyword evidence="11" id="KW-0902">Two-component regulatory system</keyword>
<dbReference type="GO" id="GO:0009927">
    <property type="term" value="F:histidine phosphotransfer kinase activity"/>
    <property type="evidence" value="ECO:0007669"/>
    <property type="project" value="TreeGrafter"/>
</dbReference>
<keyword evidence="22" id="KW-1185">Reference proteome</keyword>
<keyword evidence="15" id="KW-0175">Coiled coil</keyword>
<dbReference type="InterPro" id="IPR011006">
    <property type="entry name" value="CheY-like_superfamily"/>
</dbReference>
<dbReference type="InterPro" id="IPR001789">
    <property type="entry name" value="Sig_transdc_resp-reg_receiver"/>
</dbReference>
<evidence type="ECO:0000256" key="8">
    <source>
        <dbReference type="ARBA" id="ARBA00022777"/>
    </source>
</evidence>
<dbReference type="Gene3D" id="3.40.50.2300">
    <property type="match status" value="1"/>
</dbReference>
<dbReference type="Gene3D" id="6.10.340.10">
    <property type="match status" value="1"/>
</dbReference>
<evidence type="ECO:0000256" key="2">
    <source>
        <dbReference type="ARBA" id="ARBA00004370"/>
    </source>
</evidence>
<evidence type="ECO:0000256" key="15">
    <source>
        <dbReference type="SAM" id="Coils"/>
    </source>
</evidence>
<evidence type="ECO:0000256" key="13">
    <source>
        <dbReference type="ARBA" id="ARBA00023180"/>
    </source>
</evidence>
<keyword evidence="10 17" id="KW-1133">Transmembrane helix</keyword>
<keyword evidence="8" id="KW-0418">Kinase</keyword>
<dbReference type="SUPFAM" id="SSF55874">
    <property type="entry name" value="ATPase domain of HSP90 chaperone/DNA topoisomerase II/histidine kinase"/>
    <property type="match status" value="1"/>
</dbReference>
<dbReference type="PANTHER" id="PTHR43047:SF72">
    <property type="entry name" value="OSMOSENSING HISTIDINE PROTEIN KINASE SLN1"/>
    <property type="match status" value="1"/>
</dbReference>
<dbReference type="Pfam" id="PF00512">
    <property type="entry name" value="HisKA"/>
    <property type="match status" value="1"/>
</dbReference>
<keyword evidence="4 14" id="KW-0597">Phosphoprotein</keyword>
<keyword evidence="5" id="KW-0808">Transferase</keyword>
<reference evidence="21" key="1">
    <citation type="submission" date="2021-03" db="EMBL/GenBank/DDBJ databases">
        <title>Comparative genomics and phylogenomic investigation of the class Geoglossomycetes provide insights into ecological specialization and systematics.</title>
        <authorList>
            <person name="Melie T."/>
            <person name="Pirro S."/>
            <person name="Miller A.N."/>
            <person name="Quandt A."/>
        </authorList>
    </citation>
    <scope>NUCLEOTIDE SEQUENCE</scope>
    <source>
        <strain evidence="21">GBOQ0MN5Z8</strain>
    </source>
</reference>
<evidence type="ECO:0000256" key="5">
    <source>
        <dbReference type="ARBA" id="ARBA00022679"/>
    </source>
</evidence>
<dbReference type="SUPFAM" id="SSF52172">
    <property type="entry name" value="CheY-like"/>
    <property type="match status" value="1"/>
</dbReference>
<accession>A0A9P8HYA3</accession>
<dbReference type="Gene3D" id="3.30.565.10">
    <property type="entry name" value="Histidine kinase-like ATPase, C-terminal domain"/>
    <property type="match status" value="1"/>
</dbReference>
<dbReference type="InterPro" id="IPR005467">
    <property type="entry name" value="His_kinase_dom"/>
</dbReference>
<dbReference type="EC" id="2.7.13.3" evidence="3"/>
<organism evidence="21 22">
    <name type="scientific">Glutinoglossum americanum</name>
    <dbReference type="NCBI Taxonomy" id="1670608"/>
    <lineage>
        <taxon>Eukaryota</taxon>
        <taxon>Fungi</taxon>
        <taxon>Dikarya</taxon>
        <taxon>Ascomycota</taxon>
        <taxon>Pezizomycotina</taxon>
        <taxon>Geoglossomycetes</taxon>
        <taxon>Geoglossales</taxon>
        <taxon>Geoglossaceae</taxon>
        <taxon>Glutinoglossum</taxon>
    </lineage>
</organism>
<feature type="domain" description="HAMP" evidence="20">
    <location>
        <begin position="523"/>
        <end position="545"/>
    </location>
</feature>
<dbReference type="CDD" id="cd00082">
    <property type="entry name" value="HisKA"/>
    <property type="match status" value="1"/>
</dbReference>
<keyword evidence="13" id="KW-0325">Glycoprotein</keyword>
<evidence type="ECO:0000256" key="9">
    <source>
        <dbReference type="ARBA" id="ARBA00022840"/>
    </source>
</evidence>
<feature type="compositionally biased region" description="Polar residues" evidence="16">
    <location>
        <begin position="769"/>
        <end position="784"/>
    </location>
</feature>
<dbReference type="GO" id="GO:0000155">
    <property type="term" value="F:phosphorelay sensor kinase activity"/>
    <property type="evidence" value="ECO:0007669"/>
    <property type="project" value="InterPro"/>
</dbReference>
<sequence length="1135" mass="123315">MRIPIREQLGLLVLVTSLSSLAVVAIVTWVNSYDFIVGIRSSRLSLTASLKAAQLASNILLLEATSKTIGSRILLQSALQRYNTQNNNTNENWARAQTDLQTALNSSPDTGLSLQAVISPRAPGGPGGSYGLLNVTIDPGRRITLPGKYPNGTYITLGDDGLGYPPQLLPNFTYAPPFVNSTANLSASGNGSVVLMQYPTGYVFNTAFGLKSTLLLGPLQVNSSFALLSITVPVINNTSTTEILGYSTTVMSARTIYDVIGSPEGLDNTGQVLLVGPAAPDNRLPAGVQGGQGSRVNPHQTDVRFILSPVNNASQGTRHSSRGWGQPTKPFPMSAYTAVLDAFTTESGAINNAGSLISSRNEENIPISVGYAIPRTTLCNWVLLVEQDTKEAYQPISHLRHILIACVFGITGVIIVLVFPIAHYSVRPIRRLKDATEKSTRPPGYTPEGGSSRSSTSGAIAIEELVSSGDEEGQFRKSRKNFMKRLKSWRRGRHQSKAEVAEDARRRTFRIPGKVQDRKHLIKDELSDLTRTFNEMTEELVMQYEKLEDRVRERTRELELSKKAAEAANHSKTLFIANISHELKTPLNGILGIAAVTMHEEDAIKIKRSLGIIYKSGDLLLNLLNDLLTFSKNQFGQQLTLNEQDFRLADISSQISTIFEKQAQDGGIDFGVVFEGLTDVMGAPLVASSGDQGYGPIGTGKVKDMILWGDQNRILQVIINLVSNSLKFTPAGGSVRVRIRCVGEDETEKEFRRVGSTRSKHSRNGVRPTGSNTSILSSGPVQTQPEKHLDTSLSVNAISEKSHPHGLRELSPTPSSSVTAKILIFEFEVQDTGPGIPEHLQEKVFEPFVQGDVGLSKKYGGTGLGLSICSQLATLMKGSISLNSNVGSGSTFIMRIPLRFTKERLESGAPSVMSTAPMPEDRANGVNDAPLGALGRPSQGSGSVTRFDRATEPRLVGLSQPFFTTSPTNRGDITTIQNDSARNSAAAGAEKIRVLVAEDNKVNQEVVLRMLKLEEIYDVTLAIDGQEAFEKVKESMQERKLFNLIFMDIQMPNLDGLQSTRLIRKMGYAAPIVALTAFAEESNVRECMESGMNYFLAKPIKRLALKQVLNTYCSTIPEEIENNPPGVSADSTIPA</sequence>
<dbReference type="CDD" id="cd17546">
    <property type="entry name" value="REC_hyHK_CKI1_RcsC-like"/>
    <property type="match status" value="1"/>
</dbReference>
<dbReference type="FunFam" id="1.10.287.130:FF:000004">
    <property type="entry name" value="Ethylene receptor 1"/>
    <property type="match status" value="1"/>
</dbReference>
<dbReference type="InterPro" id="IPR036890">
    <property type="entry name" value="HATPase_C_sf"/>
</dbReference>
<feature type="region of interest" description="Disordered" evidence="16">
    <location>
        <begin position="435"/>
        <end position="457"/>
    </location>
</feature>
<dbReference type="SMART" id="SM00388">
    <property type="entry name" value="HisKA"/>
    <property type="match status" value="1"/>
</dbReference>
<keyword evidence="9" id="KW-0067">ATP-binding</keyword>
<evidence type="ECO:0000256" key="11">
    <source>
        <dbReference type="ARBA" id="ARBA00023012"/>
    </source>
</evidence>
<dbReference type="InterPro" id="IPR004358">
    <property type="entry name" value="Sig_transdc_His_kin-like_C"/>
</dbReference>
<dbReference type="InterPro" id="IPR036097">
    <property type="entry name" value="HisK_dim/P_sf"/>
</dbReference>
<evidence type="ECO:0000259" key="18">
    <source>
        <dbReference type="PROSITE" id="PS50109"/>
    </source>
</evidence>
<evidence type="ECO:0000256" key="14">
    <source>
        <dbReference type="PROSITE-ProRule" id="PRU00169"/>
    </source>
</evidence>
<feature type="coiled-coil region" evidence="15">
    <location>
        <begin position="537"/>
        <end position="564"/>
    </location>
</feature>
<dbReference type="GO" id="GO:0005886">
    <property type="term" value="C:plasma membrane"/>
    <property type="evidence" value="ECO:0007669"/>
    <property type="project" value="UniProtKB-ARBA"/>
</dbReference>
<dbReference type="AlphaFoldDB" id="A0A9P8HYA3"/>
<evidence type="ECO:0000256" key="10">
    <source>
        <dbReference type="ARBA" id="ARBA00022989"/>
    </source>
</evidence>
<dbReference type="SMART" id="SM00387">
    <property type="entry name" value="HATPase_c"/>
    <property type="match status" value="1"/>
</dbReference>
<evidence type="ECO:0000256" key="17">
    <source>
        <dbReference type="SAM" id="Phobius"/>
    </source>
</evidence>
<proteinExistence type="predicted"/>
<dbReference type="PRINTS" id="PR00344">
    <property type="entry name" value="BCTRLSENSOR"/>
</dbReference>
<dbReference type="InterPro" id="IPR003660">
    <property type="entry name" value="HAMP_dom"/>
</dbReference>
<protein>
    <recommendedName>
        <fullName evidence="3">histidine kinase</fullName>
        <ecNumber evidence="3">2.7.13.3</ecNumber>
    </recommendedName>
</protein>
<dbReference type="Pfam" id="PF00072">
    <property type="entry name" value="Response_reg"/>
    <property type="match status" value="1"/>
</dbReference>
<feature type="region of interest" description="Disordered" evidence="16">
    <location>
        <begin position="749"/>
        <end position="787"/>
    </location>
</feature>
<evidence type="ECO:0000256" key="6">
    <source>
        <dbReference type="ARBA" id="ARBA00022692"/>
    </source>
</evidence>
<dbReference type="Proteomes" id="UP000698800">
    <property type="component" value="Unassembled WGS sequence"/>
</dbReference>
<dbReference type="EMBL" id="JAGHQL010000060">
    <property type="protein sequence ID" value="KAH0542129.1"/>
    <property type="molecule type" value="Genomic_DNA"/>
</dbReference>
<feature type="domain" description="Response regulatory" evidence="19">
    <location>
        <begin position="993"/>
        <end position="1113"/>
    </location>
</feature>
<dbReference type="PROSITE" id="PS50885">
    <property type="entry name" value="HAMP"/>
    <property type="match status" value="1"/>
</dbReference>
<feature type="domain" description="Histidine kinase" evidence="18">
    <location>
        <begin position="578"/>
        <end position="900"/>
    </location>
</feature>
<evidence type="ECO:0000259" key="20">
    <source>
        <dbReference type="PROSITE" id="PS50885"/>
    </source>
</evidence>
<name>A0A9P8HYA3_9PEZI</name>
<evidence type="ECO:0000256" key="7">
    <source>
        <dbReference type="ARBA" id="ARBA00022741"/>
    </source>
</evidence>
<keyword evidence="12 17" id="KW-0472">Membrane</keyword>
<comment type="subcellular location">
    <subcellularLocation>
        <location evidence="2">Membrane</location>
    </subcellularLocation>
</comment>
<evidence type="ECO:0000256" key="3">
    <source>
        <dbReference type="ARBA" id="ARBA00012438"/>
    </source>
</evidence>
<comment type="caution">
    <text evidence="21">The sequence shown here is derived from an EMBL/GenBank/DDBJ whole genome shotgun (WGS) entry which is preliminary data.</text>
</comment>
<dbReference type="InterPro" id="IPR003661">
    <property type="entry name" value="HisK_dim/P_dom"/>
</dbReference>
<dbReference type="OrthoDB" id="60033at2759"/>
<dbReference type="SMART" id="SM00448">
    <property type="entry name" value="REC"/>
    <property type="match status" value="1"/>
</dbReference>
<dbReference type="FunFam" id="3.40.50.2300:FF:000289">
    <property type="entry name" value="Osmosensing histidine protein kinase SLN1"/>
    <property type="match status" value="1"/>
</dbReference>
<dbReference type="CDD" id="cd06225">
    <property type="entry name" value="HAMP"/>
    <property type="match status" value="1"/>
</dbReference>
<dbReference type="GO" id="GO:0005524">
    <property type="term" value="F:ATP binding"/>
    <property type="evidence" value="ECO:0007669"/>
    <property type="project" value="UniProtKB-KW"/>
</dbReference>
<dbReference type="Pfam" id="PF02518">
    <property type="entry name" value="HATPase_c"/>
    <property type="match status" value="1"/>
</dbReference>
<feature type="transmembrane region" description="Helical" evidence="17">
    <location>
        <begin position="402"/>
        <end position="422"/>
    </location>
</feature>
<evidence type="ECO:0000256" key="16">
    <source>
        <dbReference type="SAM" id="MobiDB-lite"/>
    </source>
</evidence>
<dbReference type="PROSITE" id="PS50109">
    <property type="entry name" value="HIS_KIN"/>
    <property type="match status" value="1"/>
</dbReference>
<keyword evidence="7" id="KW-0547">Nucleotide-binding</keyword>
<evidence type="ECO:0000256" key="1">
    <source>
        <dbReference type="ARBA" id="ARBA00000085"/>
    </source>
</evidence>
<dbReference type="PROSITE" id="PS50110">
    <property type="entry name" value="RESPONSE_REGULATORY"/>
    <property type="match status" value="1"/>
</dbReference>
<evidence type="ECO:0000256" key="12">
    <source>
        <dbReference type="ARBA" id="ARBA00023136"/>
    </source>
</evidence>